<dbReference type="WBParaSite" id="sdigi.contig262.g6827.t1">
    <property type="protein sequence ID" value="sdigi.contig262.g6827.t1"/>
    <property type="gene ID" value="sdigi.contig262.g6827"/>
</dbReference>
<evidence type="ECO:0000313" key="3">
    <source>
        <dbReference type="WBParaSite" id="sdigi.contig262.g6827.t1"/>
    </source>
</evidence>
<proteinExistence type="predicted"/>
<feature type="compositionally biased region" description="Polar residues" evidence="1">
    <location>
        <begin position="1"/>
        <end position="14"/>
    </location>
</feature>
<feature type="compositionally biased region" description="Acidic residues" evidence="1">
    <location>
        <begin position="666"/>
        <end position="682"/>
    </location>
</feature>
<feature type="region of interest" description="Disordered" evidence="1">
    <location>
        <begin position="1"/>
        <end position="39"/>
    </location>
</feature>
<dbReference type="Proteomes" id="UP000887581">
    <property type="component" value="Unplaced"/>
</dbReference>
<accession>A0A915PUE1</accession>
<sequence length="834" mass="94550">MNCESSIENTNNLDKQSHHSSDEVSSTGGSSGCDSDGEISWSSEAEINYQRSNYALRSLQVEKIDKNDTSANDDVENDDQELSLWNSDSIRDSELTSDSDEEFAIHPCLQGLIKSKSVSSIQKNDYTTFTLCNEKKLVNDDKSFTTNNEKCPGDQFANTQSLSEEETSASSVPYFSRSRIVRDYRASVCKTRSNARVSDNWSAPGNNTFKDGIGFESDDDLDQARSSPFTCCWSAPEFIGDNEQETSEELSSSEDASFVAGNLLSEKSQHASVPCADLSEYDEPMRTSILDFSGPASMQIDDLPRPNPRYQKSCPRAISENDSLCIYDASPSLHGDDDDDEMDFVDELPEIEHTKINKWTPEGLINFAKETFRESTEANEQLLENRPKISNISKSLGSLDLWETEMGWITRVPSPVDNIRMALRQSISCHDHMITSYVDCVIQNHYNRCSSPGCRKYASKPEIMKQSMNSGSDTSDDEWIRCVDEITALEESFGNDHIRREVYDQVTASLLSQRNDSNLYATYQHISDLYTDSSREIDKTKMECEEEDVIVKRPIKLLIELEKLTDDEMITIEDDHCNDECLSYREKNQYSSTTDQHTKRSYSLNNLQQLSETLVDSGKELFLFKTKISDMEVEQHFVEIRNLSKFDQHDTYYSNIYHSKLNTEYGSDESDENYDNDNDNDNGSDAFVDRILPVKTNKLPNFYEFTFDVKKSNSNEIKKLPSLHPFGDNNNKSDLGEQILDASYSTVTLWDDCCEYAQQINEIARIWLQKPINDSNTEELISDQAAAAALTICPKSGDLAKLTLETVELDKRRLPLSPPPINGYGKVAKFYFES</sequence>
<evidence type="ECO:0000256" key="1">
    <source>
        <dbReference type="SAM" id="MobiDB-lite"/>
    </source>
</evidence>
<reference evidence="3" key="1">
    <citation type="submission" date="2022-11" db="UniProtKB">
        <authorList>
            <consortium name="WormBaseParasite"/>
        </authorList>
    </citation>
    <scope>IDENTIFICATION</scope>
</reference>
<evidence type="ECO:0000313" key="2">
    <source>
        <dbReference type="Proteomes" id="UP000887581"/>
    </source>
</evidence>
<feature type="region of interest" description="Disordered" evidence="1">
    <location>
        <begin position="664"/>
        <end position="686"/>
    </location>
</feature>
<feature type="compositionally biased region" description="Low complexity" evidence="1">
    <location>
        <begin position="23"/>
        <end position="34"/>
    </location>
</feature>
<protein>
    <submittedName>
        <fullName evidence="3">Uncharacterized protein</fullName>
    </submittedName>
</protein>
<feature type="compositionally biased region" description="Polar residues" evidence="1">
    <location>
        <begin position="156"/>
        <end position="168"/>
    </location>
</feature>
<name>A0A915PUE1_9BILA</name>
<organism evidence="2 3">
    <name type="scientific">Setaria digitata</name>
    <dbReference type="NCBI Taxonomy" id="48799"/>
    <lineage>
        <taxon>Eukaryota</taxon>
        <taxon>Metazoa</taxon>
        <taxon>Ecdysozoa</taxon>
        <taxon>Nematoda</taxon>
        <taxon>Chromadorea</taxon>
        <taxon>Rhabditida</taxon>
        <taxon>Spirurina</taxon>
        <taxon>Spiruromorpha</taxon>
        <taxon>Filarioidea</taxon>
        <taxon>Setariidae</taxon>
        <taxon>Setaria</taxon>
    </lineage>
</organism>
<dbReference type="AlphaFoldDB" id="A0A915PUE1"/>
<keyword evidence="2" id="KW-1185">Reference proteome</keyword>
<feature type="region of interest" description="Disordered" evidence="1">
    <location>
        <begin position="148"/>
        <end position="168"/>
    </location>
</feature>